<dbReference type="PANTHER" id="PTHR24291:SF105">
    <property type="entry name" value="CYTOCHROME P450 4P1-RELATED"/>
    <property type="match status" value="1"/>
</dbReference>
<keyword evidence="6 10" id="KW-0560">Oxidoreductase</keyword>
<dbReference type="EMBL" id="GDQN01006741">
    <property type="protein sequence ID" value="JAT84313.1"/>
    <property type="molecule type" value="Transcribed_RNA"/>
</dbReference>
<accession>A0A1E1WBF9</accession>
<name>A0A1E1WBF9_PECGO</name>
<sequence>MLWLLVCGVLALVWIFVDWCSKVADFDRIPGPKGIYLIGNGFDFVRDTVKLFYYFRYLASQYKDLYKIYLGPKKVVFVLNPEDIETVISGSKNTSKGYAYQFLQPWLKGGLLLSDGEKWRQRRRILTPAFHFNILKHYKLHLEENCEKFVEQLSLEVDKSKTNVSTRVTEFTLHSICATAMGTQLDKETSEFGRTYKDGIHALGTFVIYRVVRVWLHLNAIFSLTATARKQKEILHLLGSFREKVVDKRRQQMLNIDQNDFVSNVEDREEVIVYKKKRLAMLDLLFQAEKDGAIDAEGISEEVDTFMFEGHDTTASVLQFAFMLLANNPVVQDKVVEECVQVFGTSDRSASMEDLAQMKYLDAVIKETMRLYPPVYFIVRTIDQNTKLRDYCLPAGTDFVMMLYDLHRRSDQFVEPLEFRPERFLAEPTWHPYSYIPFSAGPRNCIGQKFAMMEMKLLLSSVLRRFRLHPVTKPAHLTFFLDFVLRTTKPIYVKVERRL</sequence>
<evidence type="ECO:0008006" key="13">
    <source>
        <dbReference type="Google" id="ProtNLM"/>
    </source>
</evidence>
<dbReference type="InterPro" id="IPR036396">
    <property type="entry name" value="Cyt_P450_sf"/>
</dbReference>
<dbReference type="Gene3D" id="1.10.630.10">
    <property type="entry name" value="Cytochrome P450"/>
    <property type="match status" value="1"/>
</dbReference>
<protein>
    <recommendedName>
        <fullName evidence="13">Cytochrome P450</fullName>
    </recommendedName>
</protein>
<evidence type="ECO:0000256" key="10">
    <source>
        <dbReference type="RuleBase" id="RU000461"/>
    </source>
</evidence>
<dbReference type="InterPro" id="IPR017972">
    <property type="entry name" value="Cyt_P450_CS"/>
</dbReference>
<dbReference type="OrthoDB" id="1470350at2759"/>
<keyword evidence="7 9" id="KW-0408">Iron</keyword>
<dbReference type="Pfam" id="PF00067">
    <property type="entry name" value="p450"/>
    <property type="match status" value="1"/>
</dbReference>
<keyword evidence="5 9" id="KW-0479">Metal-binding</keyword>
<evidence type="ECO:0000256" key="1">
    <source>
        <dbReference type="ARBA" id="ARBA00001971"/>
    </source>
</evidence>
<dbReference type="CDD" id="cd20628">
    <property type="entry name" value="CYP4"/>
    <property type="match status" value="1"/>
</dbReference>
<evidence type="ECO:0000313" key="12">
    <source>
        <dbReference type="EMBL" id="JAT84313.1"/>
    </source>
</evidence>
<dbReference type="PRINTS" id="PR00463">
    <property type="entry name" value="EP450I"/>
</dbReference>
<feature type="binding site" description="axial binding residue" evidence="9">
    <location>
        <position position="445"/>
    </location>
    <ligand>
        <name>heme</name>
        <dbReference type="ChEBI" id="CHEBI:30413"/>
    </ligand>
    <ligandPart>
        <name>Fe</name>
        <dbReference type="ChEBI" id="CHEBI:18248"/>
    </ligandPart>
</feature>
<dbReference type="PRINTS" id="PR00385">
    <property type="entry name" value="P450"/>
</dbReference>
<dbReference type="SUPFAM" id="SSF48264">
    <property type="entry name" value="Cytochrome P450"/>
    <property type="match status" value="1"/>
</dbReference>
<dbReference type="PANTHER" id="PTHR24291">
    <property type="entry name" value="CYTOCHROME P450 FAMILY 4"/>
    <property type="match status" value="1"/>
</dbReference>
<evidence type="ECO:0000256" key="6">
    <source>
        <dbReference type="ARBA" id="ARBA00023002"/>
    </source>
</evidence>
<evidence type="ECO:0000256" key="7">
    <source>
        <dbReference type="ARBA" id="ARBA00023004"/>
    </source>
</evidence>
<evidence type="ECO:0000256" key="4">
    <source>
        <dbReference type="ARBA" id="ARBA00022617"/>
    </source>
</evidence>
<evidence type="ECO:0000256" key="9">
    <source>
        <dbReference type="PIRSR" id="PIRSR602401-1"/>
    </source>
</evidence>
<evidence type="ECO:0000256" key="3">
    <source>
        <dbReference type="ARBA" id="ARBA00010617"/>
    </source>
</evidence>
<keyword evidence="8 10" id="KW-0503">Monooxygenase</keyword>
<evidence type="ECO:0000256" key="5">
    <source>
        <dbReference type="ARBA" id="ARBA00022723"/>
    </source>
</evidence>
<dbReference type="GO" id="GO:0016705">
    <property type="term" value="F:oxidoreductase activity, acting on paired donors, with incorporation or reduction of molecular oxygen"/>
    <property type="evidence" value="ECO:0007669"/>
    <property type="project" value="InterPro"/>
</dbReference>
<keyword evidence="4 9" id="KW-0349">Heme</keyword>
<dbReference type="GO" id="GO:0005506">
    <property type="term" value="F:iron ion binding"/>
    <property type="evidence" value="ECO:0007669"/>
    <property type="project" value="InterPro"/>
</dbReference>
<dbReference type="InterPro" id="IPR002401">
    <property type="entry name" value="Cyt_P450_E_grp-I"/>
</dbReference>
<evidence type="ECO:0000256" key="11">
    <source>
        <dbReference type="SAM" id="SignalP"/>
    </source>
</evidence>
<evidence type="ECO:0000256" key="8">
    <source>
        <dbReference type="ARBA" id="ARBA00023033"/>
    </source>
</evidence>
<dbReference type="AlphaFoldDB" id="A0A1E1WBF9"/>
<dbReference type="InterPro" id="IPR001128">
    <property type="entry name" value="Cyt_P450"/>
</dbReference>
<organism evidence="12">
    <name type="scientific">Pectinophora gossypiella</name>
    <name type="common">Cotton pink bollworm</name>
    <name type="synonym">Depressaria gossypiella</name>
    <dbReference type="NCBI Taxonomy" id="13191"/>
    <lineage>
        <taxon>Eukaryota</taxon>
        <taxon>Metazoa</taxon>
        <taxon>Ecdysozoa</taxon>
        <taxon>Arthropoda</taxon>
        <taxon>Hexapoda</taxon>
        <taxon>Insecta</taxon>
        <taxon>Pterygota</taxon>
        <taxon>Neoptera</taxon>
        <taxon>Endopterygota</taxon>
        <taxon>Lepidoptera</taxon>
        <taxon>Glossata</taxon>
        <taxon>Ditrysia</taxon>
        <taxon>Gelechioidea</taxon>
        <taxon>Gelechiidae</taxon>
        <taxon>Apatetrinae</taxon>
        <taxon>Pectinophora</taxon>
    </lineage>
</organism>
<feature type="signal peptide" evidence="11">
    <location>
        <begin position="1"/>
        <end position="19"/>
    </location>
</feature>
<gene>
    <name evidence="12" type="ORF">g.16089</name>
</gene>
<proteinExistence type="inferred from homology"/>
<feature type="chain" id="PRO_5009115258" description="Cytochrome P450" evidence="11">
    <location>
        <begin position="20"/>
        <end position="499"/>
    </location>
</feature>
<comment type="similarity">
    <text evidence="3 10">Belongs to the cytochrome P450 family.</text>
</comment>
<evidence type="ECO:0000256" key="2">
    <source>
        <dbReference type="ARBA" id="ARBA00003690"/>
    </source>
</evidence>
<dbReference type="PROSITE" id="PS00086">
    <property type="entry name" value="CYTOCHROME_P450"/>
    <property type="match status" value="1"/>
</dbReference>
<reference evidence="12" key="1">
    <citation type="submission" date="2015-09" db="EMBL/GenBank/DDBJ databases">
        <title>De novo assembly of Pectinophora gossypiella (Pink Bollworm) gut transcriptome.</title>
        <authorList>
            <person name="Tassone E.E."/>
        </authorList>
    </citation>
    <scope>NUCLEOTIDE SEQUENCE</scope>
</reference>
<dbReference type="GO" id="GO:0020037">
    <property type="term" value="F:heme binding"/>
    <property type="evidence" value="ECO:0007669"/>
    <property type="project" value="InterPro"/>
</dbReference>
<keyword evidence="11" id="KW-0732">Signal</keyword>
<comment type="function">
    <text evidence="2">May be involved in the metabolism of insect hormones and in the breakdown of synthetic insecticides.</text>
</comment>
<dbReference type="GO" id="GO:0004497">
    <property type="term" value="F:monooxygenase activity"/>
    <property type="evidence" value="ECO:0007669"/>
    <property type="project" value="UniProtKB-KW"/>
</dbReference>
<comment type="cofactor">
    <cofactor evidence="1 9">
        <name>heme</name>
        <dbReference type="ChEBI" id="CHEBI:30413"/>
    </cofactor>
</comment>
<dbReference type="InterPro" id="IPR050196">
    <property type="entry name" value="Cytochrome_P450_Monoox"/>
</dbReference>